<dbReference type="AlphaFoldDB" id="K1PXA0"/>
<dbReference type="EMBL" id="JH817198">
    <property type="protein sequence ID" value="EKC26338.1"/>
    <property type="molecule type" value="Genomic_DNA"/>
</dbReference>
<protein>
    <submittedName>
        <fullName evidence="1">Uncharacterized protein</fullName>
    </submittedName>
</protein>
<proteinExistence type="predicted"/>
<reference evidence="1" key="1">
    <citation type="journal article" date="2012" name="Nature">
        <title>The oyster genome reveals stress adaptation and complexity of shell formation.</title>
        <authorList>
            <person name="Zhang G."/>
            <person name="Fang X."/>
            <person name="Guo X."/>
            <person name="Li L."/>
            <person name="Luo R."/>
            <person name="Xu F."/>
            <person name="Yang P."/>
            <person name="Zhang L."/>
            <person name="Wang X."/>
            <person name="Qi H."/>
            <person name="Xiong Z."/>
            <person name="Que H."/>
            <person name="Xie Y."/>
            <person name="Holland P.W."/>
            <person name="Paps J."/>
            <person name="Zhu Y."/>
            <person name="Wu F."/>
            <person name="Chen Y."/>
            <person name="Wang J."/>
            <person name="Peng C."/>
            <person name="Meng J."/>
            <person name="Yang L."/>
            <person name="Liu J."/>
            <person name="Wen B."/>
            <person name="Zhang N."/>
            <person name="Huang Z."/>
            <person name="Zhu Q."/>
            <person name="Feng Y."/>
            <person name="Mount A."/>
            <person name="Hedgecock D."/>
            <person name="Xu Z."/>
            <person name="Liu Y."/>
            <person name="Domazet-Loso T."/>
            <person name="Du Y."/>
            <person name="Sun X."/>
            <person name="Zhang S."/>
            <person name="Liu B."/>
            <person name="Cheng P."/>
            <person name="Jiang X."/>
            <person name="Li J."/>
            <person name="Fan D."/>
            <person name="Wang W."/>
            <person name="Fu W."/>
            <person name="Wang T."/>
            <person name="Wang B."/>
            <person name="Zhang J."/>
            <person name="Peng Z."/>
            <person name="Li Y."/>
            <person name="Li N."/>
            <person name="Wang J."/>
            <person name="Chen M."/>
            <person name="He Y."/>
            <person name="Tan F."/>
            <person name="Song X."/>
            <person name="Zheng Q."/>
            <person name="Huang R."/>
            <person name="Yang H."/>
            <person name="Du X."/>
            <person name="Chen L."/>
            <person name="Yang M."/>
            <person name="Gaffney P.M."/>
            <person name="Wang S."/>
            <person name="Luo L."/>
            <person name="She Z."/>
            <person name="Ming Y."/>
            <person name="Huang W."/>
            <person name="Zhang S."/>
            <person name="Huang B."/>
            <person name="Zhang Y."/>
            <person name="Qu T."/>
            <person name="Ni P."/>
            <person name="Miao G."/>
            <person name="Wang J."/>
            <person name="Wang Q."/>
            <person name="Steinberg C.E."/>
            <person name="Wang H."/>
            <person name="Li N."/>
            <person name="Qian L."/>
            <person name="Zhang G."/>
            <person name="Li Y."/>
            <person name="Yang H."/>
            <person name="Liu X."/>
            <person name="Wang J."/>
            <person name="Yin Y."/>
            <person name="Wang J."/>
        </authorList>
    </citation>
    <scope>NUCLEOTIDE SEQUENCE [LARGE SCALE GENOMIC DNA]</scope>
    <source>
        <strain evidence="1">05x7-T-G4-1.051#20</strain>
    </source>
</reference>
<evidence type="ECO:0000313" key="1">
    <source>
        <dbReference type="EMBL" id="EKC26338.1"/>
    </source>
</evidence>
<gene>
    <name evidence="1" type="ORF">CGI_10015084</name>
</gene>
<organism evidence="1">
    <name type="scientific">Magallana gigas</name>
    <name type="common">Pacific oyster</name>
    <name type="synonym">Crassostrea gigas</name>
    <dbReference type="NCBI Taxonomy" id="29159"/>
    <lineage>
        <taxon>Eukaryota</taxon>
        <taxon>Metazoa</taxon>
        <taxon>Spiralia</taxon>
        <taxon>Lophotrochozoa</taxon>
        <taxon>Mollusca</taxon>
        <taxon>Bivalvia</taxon>
        <taxon>Autobranchia</taxon>
        <taxon>Pteriomorphia</taxon>
        <taxon>Ostreida</taxon>
        <taxon>Ostreoidea</taxon>
        <taxon>Ostreidae</taxon>
        <taxon>Magallana</taxon>
    </lineage>
</organism>
<dbReference type="HOGENOM" id="CLU_2690231_0_0_1"/>
<sequence length="74" mass="7711">MAILQTTTIVTSGAGPVKVPGSSPLGAETVTDSILECVSDQILEKARKPAIKNNKHAKESHGQVVCLTTRAQPS</sequence>
<accession>K1PXA0</accession>
<dbReference type="InParanoid" id="K1PXA0"/>
<name>K1PXA0_MAGGI</name>